<dbReference type="Proteomes" id="UP000051166">
    <property type="component" value="Unassembled WGS sequence"/>
</dbReference>
<dbReference type="InterPro" id="IPR015655">
    <property type="entry name" value="PP2C"/>
</dbReference>
<dbReference type="NCBIfam" id="NF033484">
    <property type="entry name" value="Stp1_PP2C_phos"/>
    <property type="match status" value="1"/>
</dbReference>
<organism evidence="10 11">
    <name type="scientific">Liquorilactobacillus satsumensis DSM 16230 = JCM 12392</name>
    <dbReference type="NCBI Taxonomy" id="1423801"/>
    <lineage>
        <taxon>Bacteria</taxon>
        <taxon>Bacillati</taxon>
        <taxon>Bacillota</taxon>
        <taxon>Bacilli</taxon>
        <taxon>Lactobacillales</taxon>
        <taxon>Lactobacillaceae</taxon>
        <taxon>Liquorilactobacillus</taxon>
    </lineage>
</organism>
<gene>
    <name evidence="10" type="ORF">FD50_GL002421</name>
</gene>
<dbReference type="SUPFAM" id="SSF81606">
    <property type="entry name" value="PP2C-like"/>
    <property type="match status" value="1"/>
</dbReference>
<keyword evidence="3" id="KW-0479">Metal-binding</keyword>
<keyword evidence="4" id="KW-0378">Hydrolase</keyword>
<dbReference type="InterPro" id="IPR001932">
    <property type="entry name" value="PPM-type_phosphatase-like_dom"/>
</dbReference>
<evidence type="ECO:0000256" key="8">
    <source>
        <dbReference type="ARBA" id="ARBA00048336"/>
    </source>
</evidence>
<keyword evidence="5" id="KW-0904">Protein phosphatase</keyword>
<dbReference type="FunFam" id="3.60.40.10:FF:000002">
    <property type="entry name" value="Serine/threonine phosphatase stp"/>
    <property type="match status" value="1"/>
</dbReference>
<dbReference type="Gene3D" id="3.60.40.10">
    <property type="entry name" value="PPM-type phosphatase domain"/>
    <property type="match status" value="1"/>
</dbReference>
<dbReference type="PANTHER" id="PTHR13832">
    <property type="entry name" value="PROTEIN PHOSPHATASE 2C"/>
    <property type="match status" value="1"/>
</dbReference>
<dbReference type="InterPro" id="IPR036457">
    <property type="entry name" value="PPM-type-like_dom_sf"/>
</dbReference>
<comment type="caution">
    <text evidence="10">The sequence shown here is derived from an EMBL/GenBank/DDBJ whole genome shotgun (WGS) entry which is preliminary data.</text>
</comment>
<dbReference type="GO" id="GO:0046872">
    <property type="term" value="F:metal ion binding"/>
    <property type="evidence" value="ECO:0007669"/>
    <property type="project" value="UniProtKB-KW"/>
</dbReference>
<evidence type="ECO:0000256" key="6">
    <source>
        <dbReference type="ARBA" id="ARBA00023211"/>
    </source>
</evidence>
<dbReference type="RefSeq" id="WP_056959947.1">
    <property type="nucleotide sequence ID" value="NZ_AZFQ01000019.1"/>
</dbReference>
<evidence type="ECO:0000259" key="9">
    <source>
        <dbReference type="PROSITE" id="PS51746"/>
    </source>
</evidence>
<evidence type="ECO:0000256" key="4">
    <source>
        <dbReference type="ARBA" id="ARBA00022801"/>
    </source>
</evidence>
<keyword evidence="11" id="KW-1185">Reference proteome</keyword>
<sequence length="250" mass="27709">MIFAYQSDIGKIRKRNEDYVGVFQNKQEIQFAVVADGLGGHKGGDVASEMAVSHLGFRFEETTFSTLQEGARWLVEEVNRENTLILERAQQYEDLNGMGTTLVCALFFGTEFLLANIGDSRGYLLRKNELIQVTEDHSLVNELLKRGQISSEEAKHHPQKNIVTRTLGVSGNATLDEKVIELQSTDMLLLCTDGLTNMLEDAEIEKVLQSDAQLDEKCQLLIAQANKAGGSDNITLLLARAATHGEVKPR</sequence>
<evidence type="ECO:0000256" key="7">
    <source>
        <dbReference type="ARBA" id="ARBA00047761"/>
    </source>
</evidence>
<dbReference type="EC" id="3.1.3.16" evidence="2"/>
<evidence type="ECO:0000256" key="3">
    <source>
        <dbReference type="ARBA" id="ARBA00022723"/>
    </source>
</evidence>
<evidence type="ECO:0000256" key="2">
    <source>
        <dbReference type="ARBA" id="ARBA00013081"/>
    </source>
</evidence>
<name>A0A0R1V2F6_9LACO</name>
<reference evidence="10 11" key="1">
    <citation type="journal article" date="2015" name="Genome Announc.">
        <title>Expanding the biotechnology potential of lactobacilli through comparative genomics of 213 strains and associated genera.</title>
        <authorList>
            <person name="Sun Z."/>
            <person name="Harris H.M."/>
            <person name="McCann A."/>
            <person name="Guo C."/>
            <person name="Argimon S."/>
            <person name="Zhang W."/>
            <person name="Yang X."/>
            <person name="Jeffery I.B."/>
            <person name="Cooney J.C."/>
            <person name="Kagawa T.F."/>
            <person name="Liu W."/>
            <person name="Song Y."/>
            <person name="Salvetti E."/>
            <person name="Wrobel A."/>
            <person name="Rasinkangas P."/>
            <person name="Parkhill J."/>
            <person name="Rea M.C."/>
            <person name="O'Sullivan O."/>
            <person name="Ritari J."/>
            <person name="Douillard F.P."/>
            <person name="Paul Ross R."/>
            <person name="Yang R."/>
            <person name="Briner A.E."/>
            <person name="Felis G.E."/>
            <person name="de Vos W.M."/>
            <person name="Barrangou R."/>
            <person name="Klaenhammer T.R."/>
            <person name="Caufield P.W."/>
            <person name="Cui Y."/>
            <person name="Zhang H."/>
            <person name="O'Toole P.W."/>
        </authorList>
    </citation>
    <scope>NUCLEOTIDE SEQUENCE [LARGE SCALE GENOMIC DNA]</scope>
    <source>
        <strain evidence="10 11">DSM 16230</strain>
    </source>
</reference>
<dbReference type="CDD" id="cd00143">
    <property type="entry name" value="PP2Cc"/>
    <property type="match status" value="1"/>
</dbReference>
<protein>
    <recommendedName>
        <fullName evidence="2">protein-serine/threonine phosphatase</fullName>
        <ecNumber evidence="2">3.1.3.16</ecNumber>
    </recommendedName>
</protein>
<feature type="domain" description="PPM-type phosphatase" evidence="9">
    <location>
        <begin position="2"/>
        <end position="241"/>
    </location>
</feature>
<dbReference type="Pfam" id="PF13672">
    <property type="entry name" value="PP2C_2"/>
    <property type="match status" value="1"/>
</dbReference>
<keyword evidence="6" id="KW-0464">Manganese</keyword>
<dbReference type="PROSITE" id="PS51746">
    <property type="entry name" value="PPM_2"/>
    <property type="match status" value="1"/>
</dbReference>
<dbReference type="SMART" id="SM00332">
    <property type="entry name" value="PP2Cc"/>
    <property type="match status" value="1"/>
</dbReference>
<evidence type="ECO:0000313" key="10">
    <source>
        <dbReference type="EMBL" id="KRL99885.1"/>
    </source>
</evidence>
<comment type="catalytic activity">
    <reaction evidence="7">
        <text>O-phospho-L-seryl-[protein] + H2O = L-seryl-[protein] + phosphate</text>
        <dbReference type="Rhea" id="RHEA:20629"/>
        <dbReference type="Rhea" id="RHEA-COMP:9863"/>
        <dbReference type="Rhea" id="RHEA-COMP:11604"/>
        <dbReference type="ChEBI" id="CHEBI:15377"/>
        <dbReference type="ChEBI" id="CHEBI:29999"/>
        <dbReference type="ChEBI" id="CHEBI:43474"/>
        <dbReference type="ChEBI" id="CHEBI:83421"/>
        <dbReference type="EC" id="3.1.3.16"/>
    </reaction>
</comment>
<dbReference type="AlphaFoldDB" id="A0A0R1V2F6"/>
<dbReference type="OrthoDB" id="9801841at2"/>
<dbReference type="PATRIC" id="fig|1423801.4.peg.2479"/>
<comment type="cofactor">
    <cofactor evidence="1">
        <name>Mn(2+)</name>
        <dbReference type="ChEBI" id="CHEBI:29035"/>
    </cofactor>
</comment>
<evidence type="ECO:0000256" key="5">
    <source>
        <dbReference type="ARBA" id="ARBA00022912"/>
    </source>
</evidence>
<dbReference type="STRING" id="1423801.FD50_GL002421"/>
<comment type="catalytic activity">
    <reaction evidence="8">
        <text>O-phospho-L-threonyl-[protein] + H2O = L-threonyl-[protein] + phosphate</text>
        <dbReference type="Rhea" id="RHEA:47004"/>
        <dbReference type="Rhea" id="RHEA-COMP:11060"/>
        <dbReference type="Rhea" id="RHEA-COMP:11605"/>
        <dbReference type="ChEBI" id="CHEBI:15377"/>
        <dbReference type="ChEBI" id="CHEBI:30013"/>
        <dbReference type="ChEBI" id="CHEBI:43474"/>
        <dbReference type="ChEBI" id="CHEBI:61977"/>
        <dbReference type="EC" id="3.1.3.16"/>
    </reaction>
</comment>
<dbReference type="SMART" id="SM00331">
    <property type="entry name" value="PP2C_SIG"/>
    <property type="match status" value="1"/>
</dbReference>
<dbReference type="GeneID" id="98307356"/>
<dbReference type="EMBL" id="AZFQ01000019">
    <property type="protein sequence ID" value="KRL99885.1"/>
    <property type="molecule type" value="Genomic_DNA"/>
</dbReference>
<dbReference type="PANTHER" id="PTHR13832:SF860">
    <property type="entry name" value="PROTEIN PHOSPHATASE PHPP"/>
    <property type="match status" value="1"/>
</dbReference>
<evidence type="ECO:0000256" key="1">
    <source>
        <dbReference type="ARBA" id="ARBA00001936"/>
    </source>
</evidence>
<proteinExistence type="predicted"/>
<accession>A0A0R1V2F6</accession>
<evidence type="ECO:0000313" key="11">
    <source>
        <dbReference type="Proteomes" id="UP000051166"/>
    </source>
</evidence>
<dbReference type="GO" id="GO:0004722">
    <property type="term" value="F:protein serine/threonine phosphatase activity"/>
    <property type="evidence" value="ECO:0007669"/>
    <property type="project" value="UniProtKB-EC"/>
</dbReference>